<dbReference type="EMBL" id="JAKOGG010000015">
    <property type="protein sequence ID" value="MCS4558042.1"/>
    <property type="molecule type" value="Genomic_DNA"/>
</dbReference>
<protein>
    <submittedName>
        <fullName evidence="1">DUF4826 family protein</fullName>
    </submittedName>
</protein>
<keyword evidence="2" id="KW-1185">Reference proteome</keyword>
<dbReference type="Pfam" id="PF16108">
    <property type="entry name" value="DUF4826"/>
    <property type="match status" value="1"/>
</dbReference>
<dbReference type="InterPro" id="IPR032251">
    <property type="entry name" value="DUF4826"/>
</dbReference>
<dbReference type="RefSeq" id="WP_238897599.1">
    <property type="nucleotide sequence ID" value="NZ_JAKOGG010000015.1"/>
</dbReference>
<reference evidence="2" key="1">
    <citation type="submission" date="2023-07" db="EMBL/GenBank/DDBJ databases">
        <title>Shewanella mangrovi sp. nov., an acetaldehyde- degrading bacterium isolated from mangrove sediment.</title>
        <authorList>
            <person name="Liu Y."/>
        </authorList>
    </citation>
    <scope>NUCLEOTIDE SEQUENCE [LARGE SCALE GENOMIC DNA]</scope>
    <source>
        <strain evidence="2">C32</strain>
    </source>
</reference>
<proteinExistence type="predicted"/>
<comment type="caution">
    <text evidence="1">The sequence shown here is derived from an EMBL/GenBank/DDBJ whole genome shotgun (WGS) entry which is preliminary data.</text>
</comment>
<gene>
    <name evidence="1" type="ORF">L9G74_16510</name>
</gene>
<name>A0ABT2FNX6_9GAMM</name>
<evidence type="ECO:0000313" key="1">
    <source>
        <dbReference type="EMBL" id="MCS4558042.1"/>
    </source>
</evidence>
<accession>A0ABT2FNX6</accession>
<sequence length="139" mass="15782">MTEASSNAEAAQAQWAREQFQKANRFLAEKGIIPNKVMVAESRYFAPYVAVWKIAATRPHKAVYWVISGDLPTDLVSADAAKDAREVLRHFSLAWHLKAENLIQNGLRDDTQKQYAGLLISRAESLFAMYQDEKIWQQA</sequence>
<dbReference type="Proteomes" id="UP001201549">
    <property type="component" value="Unassembled WGS sequence"/>
</dbReference>
<evidence type="ECO:0000313" key="2">
    <source>
        <dbReference type="Proteomes" id="UP001201549"/>
    </source>
</evidence>
<organism evidence="1 2">
    <name type="scientific">Shewanella electrica</name>
    <dbReference type="NCBI Taxonomy" id="515560"/>
    <lineage>
        <taxon>Bacteria</taxon>
        <taxon>Pseudomonadati</taxon>
        <taxon>Pseudomonadota</taxon>
        <taxon>Gammaproteobacteria</taxon>
        <taxon>Alteromonadales</taxon>
        <taxon>Shewanellaceae</taxon>
        <taxon>Shewanella</taxon>
    </lineage>
</organism>